<keyword evidence="6" id="KW-0413">Isomerase</keyword>
<dbReference type="PROSITE" id="PS51198">
    <property type="entry name" value="UVRD_HELICASE_ATP_BIND"/>
    <property type="match status" value="1"/>
</dbReference>
<keyword evidence="5 10" id="KW-0067">ATP-binding</keyword>
<keyword evidence="4 10" id="KW-0347">Helicase</keyword>
<sequence>MPPQPEDLLAGLDPEQREVATALRGPVAVIAGAGTGKTRAITHRIAYGVATGVYRPTSVLAVTFTTRAAGELRGRLQQLGAHGVQARTFHSAALRQLQYFWPRVQGTELPRVLDNRMSLVAEAAGRLRVRVDTPRLRDLVSEIGWAKVSNVSPETYPQLAAQHHREVSTIDAETVGRIFLGYEEAKRDRGRIDFEDILLCTAAMISDHPEVADQVRRTYRHLVVDEYQDVSPLQEALLTLWRGDSSEICVVGDPAQTIHSFAGAQPTFLTGFARRFPDATVVRLVRDYRSTPQVVGAANAVMSVAGASSLKLVAQRPDGPQVAFSEASDEASEAAGVADWVEAQHGAGVDYRDMAVLFRINAQSPPLEQALADRKIPYLVRSGERFYERPEVRQTLVTLRTQQRARAEQGDVDGASTLDQFKALLGALGWTERPPEGAGAVRERWESLAALLSVAEDLEAERKAAGTSLTLADVSAELDRRAEAQHVPAAQGVTVSTLHSAKGLEWEAVALLGVHEGSLPFVLATTPEEVAEERRLLYVGMTRAERVLRVSWSRTRNGGGNARKPSRFLDPVLPASMKTSSGGAASTARRGQGRGAVLSVHCRSCGRGLNDAAERKLGRHADCPATFDEATLELLREWRRQEAASASLPAYCVFTDATLVAIAEARPRTGTDLYKVQGLGKVKVDKYGEQVLAVMAAGEERARAVS</sequence>
<evidence type="ECO:0000256" key="1">
    <source>
        <dbReference type="ARBA" id="ARBA00009922"/>
    </source>
</evidence>
<dbReference type="GO" id="GO:0043138">
    <property type="term" value="F:3'-5' DNA helicase activity"/>
    <property type="evidence" value="ECO:0007669"/>
    <property type="project" value="UniProtKB-EC"/>
</dbReference>
<comment type="similarity">
    <text evidence="1">Belongs to the helicase family. UvrD subfamily.</text>
</comment>
<dbReference type="PANTHER" id="PTHR11070:SF69">
    <property type="entry name" value="ATP-DEPENDENT DNA HELICASE UVRD2"/>
    <property type="match status" value="1"/>
</dbReference>
<dbReference type="InterPro" id="IPR000212">
    <property type="entry name" value="DNA_helicase_UvrD/REP"/>
</dbReference>
<evidence type="ECO:0000313" key="15">
    <source>
        <dbReference type="Proteomes" id="UP000198504"/>
    </source>
</evidence>
<dbReference type="PROSITE" id="PS50967">
    <property type="entry name" value="HRDC"/>
    <property type="match status" value="1"/>
</dbReference>
<dbReference type="EC" id="5.6.2.4" evidence="8"/>
<evidence type="ECO:0000256" key="6">
    <source>
        <dbReference type="ARBA" id="ARBA00023235"/>
    </source>
</evidence>
<evidence type="ECO:0000259" key="12">
    <source>
        <dbReference type="PROSITE" id="PS51198"/>
    </source>
</evidence>
<reference evidence="15" key="1">
    <citation type="submission" date="2016-10" db="EMBL/GenBank/DDBJ databases">
        <authorList>
            <person name="Varghese N."/>
            <person name="Submissions S."/>
        </authorList>
    </citation>
    <scope>NUCLEOTIDE SEQUENCE [LARGE SCALE GENOMIC DNA]</scope>
    <source>
        <strain evidence="15">CGMCC 4.6856</strain>
    </source>
</reference>
<evidence type="ECO:0000313" key="14">
    <source>
        <dbReference type="EMBL" id="SEQ68601.1"/>
    </source>
</evidence>
<gene>
    <name evidence="14" type="ORF">SAMN05421756_10545</name>
</gene>
<feature type="domain" description="UvrD-like helicase ATP-binding" evidence="12">
    <location>
        <begin position="10"/>
        <end position="291"/>
    </location>
</feature>
<evidence type="ECO:0000259" key="11">
    <source>
        <dbReference type="PROSITE" id="PS50967"/>
    </source>
</evidence>
<dbReference type="InterPro" id="IPR027417">
    <property type="entry name" value="P-loop_NTPase"/>
</dbReference>
<dbReference type="SUPFAM" id="SSF47819">
    <property type="entry name" value="HRDC-like"/>
    <property type="match status" value="1"/>
</dbReference>
<evidence type="ECO:0000259" key="13">
    <source>
        <dbReference type="PROSITE" id="PS51217"/>
    </source>
</evidence>
<dbReference type="PANTHER" id="PTHR11070">
    <property type="entry name" value="UVRD / RECB / PCRA DNA HELICASE FAMILY MEMBER"/>
    <property type="match status" value="1"/>
</dbReference>
<feature type="binding site" evidence="10">
    <location>
        <begin position="31"/>
        <end position="38"/>
    </location>
    <ligand>
        <name>ATP</name>
        <dbReference type="ChEBI" id="CHEBI:30616"/>
    </ligand>
</feature>
<dbReference type="CDD" id="cd17932">
    <property type="entry name" value="DEXQc_UvrD"/>
    <property type="match status" value="1"/>
</dbReference>
<dbReference type="Gene3D" id="1.10.486.10">
    <property type="entry name" value="PCRA, domain 4"/>
    <property type="match status" value="2"/>
</dbReference>
<dbReference type="InterPro" id="IPR013986">
    <property type="entry name" value="DExx_box_DNA_helicase_dom_sf"/>
</dbReference>
<dbReference type="InterPro" id="IPR044876">
    <property type="entry name" value="HRDC_dom_sf"/>
</dbReference>
<keyword evidence="15" id="KW-1185">Reference proteome</keyword>
<name>A0A1H9I1U3_9ACTN</name>
<feature type="domain" description="HRDC" evidence="11">
    <location>
        <begin position="625"/>
        <end position="705"/>
    </location>
</feature>
<dbReference type="STRING" id="1036181.SAMN05421756_10545"/>
<dbReference type="Gene3D" id="3.40.50.300">
    <property type="entry name" value="P-loop containing nucleotide triphosphate hydrolases"/>
    <property type="match status" value="3"/>
</dbReference>
<evidence type="ECO:0000256" key="8">
    <source>
        <dbReference type="ARBA" id="ARBA00034808"/>
    </source>
</evidence>
<keyword evidence="2 10" id="KW-0547">Nucleotide-binding</keyword>
<dbReference type="Gene3D" id="1.10.10.160">
    <property type="match status" value="1"/>
</dbReference>
<comment type="catalytic activity">
    <reaction evidence="7">
        <text>Couples ATP hydrolysis with the unwinding of duplex DNA by translocating in the 3'-5' direction.</text>
        <dbReference type="EC" id="5.6.2.4"/>
    </reaction>
</comment>
<evidence type="ECO:0000256" key="9">
    <source>
        <dbReference type="ARBA" id="ARBA00048988"/>
    </source>
</evidence>
<dbReference type="SMART" id="SM00341">
    <property type="entry name" value="HRDC"/>
    <property type="match status" value="1"/>
</dbReference>
<proteinExistence type="inferred from homology"/>
<dbReference type="Pfam" id="PF13361">
    <property type="entry name" value="UvrD_C"/>
    <property type="match status" value="2"/>
</dbReference>
<dbReference type="InterPro" id="IPR014017">
    <property type="entry name" value="DNA_helicase_UvrD-like_C"/>
</dbReference>
<dbReference type="SUPFAM" id="SSF52540">
    <property type="entry name" value="P-loop containing nucleoside triphosphate hydrolases"/>
    <property type="match status" value="1"/>
</dbReference>
<evidence type="ECO:0000256" key="3">
    <source>
        <dbReference type="ARBA" id="ARBA00022801"/>
    </source>
</evidence>
<dbReference type="GO" id="GO:0033202">
    <property type="term" value="C:DNA helicase complex"/>
    <property type="evidence" value="ECO:0007669"/>
    <property type="project" value="TreeGrafter"/>
</dbReference>
<accession>A0A1H9I1U3</accession>
<dbReference type="PROSITE" id="PS51217">
    <property type="entry name" value="UVRD_HELICASE_CTER"/>
    <property type="match status" value="1"/>
</dbReference>
<dbReference type="InterPro" id="IPR014016">
    <property type="entry name" value="UvrD-like_ATP-bd"/>
</dbReference>
<dbReference type="GO" id="GO:0016887">
    <property type="term" value="F:ATP hydrolysis activity"/>
    <property type="evidence" value="ECO:0007669"/>
    <property type="project" value="RHEA"/>
</dbReference>
<dbReference type="Proteomes" id="UP000198504">
    <property type="component" value="Unassembled WGS sequence"/>
</dbReference>
<dbReference type="Gene3D" id="1.10.150.80">
    <property type="entry name" value="HRDC domain"/>
    <property type="match status" value="1"/>
</dbReference>
<evidence type="ECO:0000256" key="7">
    <source>
        <dbReference type="ARBA" id="ARBA00034617"/>
    </source>
</evidence>
<dbReference type="GO" id="GO:0005524">
    <property type="term" value="F:ATP binding"/>
    <property type="evidence" value="ECO:0007669"/>
    <property type="project" value="UniProtKB-UniRule"/>
</dbReference>
<dbReference type="Pfam" id="PF00580">
    <property type="entry name" value="UvrD-helicase"/>
    <property type="match status" value="1"/>
</dbReference>
<dbReference type="InterPro" id="IPR002121">
    <property type="entry name" value="HRDC_dom"/>
</dbReference>
<feature type="domain" description="UvrD-like helicase C-terminal" evidence="13">
    <location>
        <begin position="292"/>
        <end position="546"/>
    </location>
</feature>
<dbReference type="OrthoDB" id="9806690at2"/>
<evidence type="ECO:0000256" key="10">
    <source>
        <dbReference type="PROSITE-ProRule" id="PRU00560"/>
    </source>
</evidence>
<dbReference type="InterPro" id="IPR010997">
    <property type="entry name" value="HRDC-like_sf"/>
</dbReference>
<evidence type="ECO:0000256" key="5">
    <source>
        <dbReference type="ARBA" id="ARBA00022840"/>
    </source>
</evidence>
<dbReference type="Pfam" id="PF00570">
    <property type="entry name" value="HRDC"/>
    <property type="match status" value="1"/>
</dbReference>
<evidence type="ECO:0000256" key="4">
    <source>
        <dbReference type="ARBA" id="ARBA00022806"/>
    </source>
</evidence>
<dbReference type="GO" id="GO:0003677">
    <property type="term" value="F:DNA binding"/>
    <property type="evidence" value="ECO:0007669"/>
    <property type="project" value="InterPro"/>
</dbReference>
<organism evidence="14 15">
    <name type="scientific">Microlunatus flavus</name>
    <dbReference type="NCBI Taxonomy" id="1036181"/>
    <lineage>
        <taxon>Bacteria</taxon>
        <taxon>Bacillati</taxon>
        <taxon>Actinomycetota</taxon>
        <taxon>Actinomycetes</taxon>
        <taxon>Propionibacteriales</taxon>
        <taxon>Propionibacteriaceae</taxon>
        <taxon>Microlunatus</taxon>
    </lineage>
</organism>
<dbReference type="RefSeq" id="WP_091180937.1">
    <property type="nucleotide sequence ID" value="NZ_FOFA01000005.1"/>
</dbReference>
<dbReference type="GO" id="GO:0005829">
    <property type="term" value="C:cytosol"/>
    <property type="evidence" value="ECO:0007669"/>
    <property type="project" value="TreeGrafter"/>
</dbReference>
<comment type="catalytic activity">
    <reaction evidence="9">
        <text>ATP + H2O = ADP + phosphate + H(+)</text>
        <dbReference type="Rhea" id="RHEA:13065"/>
        <dbReference type="ChEBI" id="CHEBI:15377"/>
        <dbReference type="ChEBI" id="CHEBI:15378"/>
        <dbReference type="ChEBI" id="CHEBI:30616"/>
        <dbReference type="ChEBI" id="CHEBI:43474"/>
        <dbReference type="ChEBI" id="CHEBI:456216"/>
        <dbReference type="EC" id="5.6.2.4"/>
    </reaction>
</comment>
<dbReference type="EMBL" id="FOFA01000005">
    <property type="protein sequence ID" value="SEQ68601.1"/>
    <property type="molecule type" value="Genomic_DNA"/>
</dbReference>
<keyword evidence="3 10" id="KW-0378">Hydrolase</keyword>
<evidence type="ECO:0000256" key="2">
    <source>
        <dbReference type="ARBA" id="ARBA00022741"/>
    </source>
</evidence>
<dbReference type="AlphaFoldDB" id="A0A1H9I1U3"/>
<dbReference type="GO" id="GO:0000725">
    <property type="term" value="P:recombinational repair"/>
    <property type="evidence" value="ECO:0007669"/>
    <property type="project" value="TreeGrafter"/>
</dbReference>
<protein>
    <recommendedName>
        <fullName evidence="8">DNA 3'-5' helicase</fullName>
        <ecNumber evidence="8">5.6.2.4</ecNumber>
    </recommendedName>
</protein>